<reference evidence="1" key="1">
    <citation type="submission" date="2022-08" db="EMBL/GenBank/DDBJ databases">
        <authorList>
            <person name="Kallberg Y."/>
            <person name="Tangrot J."/>
            <person name="Rosling A."/>
        </authorList>
    </citation>
    <scope>NUCLEOTIDE SEQUENCE</scope>
    <source>
        <strain evidence="1">Wild A</strain>
    </source>
</reference>
<dbReference type="EMBL" id="CAMKVN010010534">
    <property type="protein sequence ID" value="CAI2194175.1"/>
    <property type="molecule type" value="Genomic_DNA"/>
</dbReference>
<keyword evidence="2" id="KW-1185">Reference proteome</keyword>
<dbReference type="AlphaFoldDB" id="A0A9W4WY35"/>
<organism evidence="1 2">
    <name type="scientific">Funneliformis geosporum</name>
    <dbReference type="NCBI Taxonomy" id="1117311"/>
    <lineage>
        <taxon>Eukaryota</taxon>
        <taxon>Fungi</taxon>
        <taxon>Fungi incertae sedis</taxon>
        <taxon>Mucoromycota</taxon>
        <taxon>Glomeromycotina</taxon>
        <taxon>Glomeromycetes</taxon>
        <taxon>Glomerales</taxon>
        <taxon>Glomeraceae</taxon>
        <taxon>Funneliformis</taxon>
    </lineage>
</organism>
<proteinExistence type="predicted"/>
<protein>
    <submittedName>
        <fullName evidence="1">15566_t:CDS:1</fullName>
    </submittedName>
</protein>
<evidence type="ECO:0000313" key="1">
    <source>
        <dbReference type="EMBL" id="CAI2194175.1"/>
    </source>
</evidence>
<evidence type="ECO:0000313" key="2">
    <source>
        <dbReference type="Proteomes" id="UP001153678"/>
    </source>
</evidence>
<dbReference type="Proteomes" id="UP001153678">
    <property type="component" value="Unassembled WGS sequence"/>
</dbReference>
<gene>
    <name evidence="1" type="ORF">FWILDA_LOCUS16444</name>
</gene>
<accession>A0A9W4WY35</accession>
<comment type="caution">
    <text evidence="1">The sequence shown here is derived from an EMBL/GenBank/DDBJ whole genome shotgun (WGS) entry which is preliminary data.</text>
</comment>
<sequence>MENHVKNLQELILKEFTFIKFFKKIGYQFSQKAQARDSLREALKVLASEEDEYSQKAISLLDVFDEQMNSCAVEKYWNGLKVQNERDKTRTEQLVLEEKKEQHSCLIDSNVIIEHNRSSNRLTLESSIDVVV</sequence>
<dbReference type="OrthoDB" id="2441356at2759"/>
<name>A0A9W4WY35_9GLOM</name>